<evidence type="ECO:0000256" key="1">
    <source>
        <dbReference type="ARBA" id="ARBA00004141"/>
    </source>
</evidence>
<dbReference type="GO" id="GO:0005886">
    <property type="term" value="C:plasma membrane"/>
    <property type="evidence" value="ECO:0007669"/>
    <property type="project" value="TreeGrafter"/>
</dbReference>
<comment type="subcellular location">
    <subcellularLocation>
        <location evidence="1">Membrane</location>
        <topology evidence="1">Multi-pass membrane protein</topology>
    </subcellularLocation>
</comment>
<reference evidence="13" key="1">
    <citation type="submission" date="2013-08" db="EMBL/GenBank/DDBJ databases">
        <authorList>
            <person name="Mendez C."/>
            <person name="Richter M."/>
            <person name="Ferrer M."/>
            <person name="Sanchez J."/>
        </authorList>
    </citation>
    <scope>NUCLEOTIDE SEQUENCE</scope>
</reference>
<keyword evidence="8 12" id="KW-0472">Membrane</keyword>
<comment type="catalytic activity">
    <reaction evidence="11">
        <text>[GlcNAc-(1-&gt;4)-Mur2Ac(oyl-L-Ala-gamma-D-Glu-L-Lys-D-Ala-D-Ala)](n)-di-trans,octa-cis-undecaprenyl diphosphate + beta-D-GlcNAc-(1-&gt;4)-Mur2Ac(oyl-L-Ala-gamma-D-Glu-L-Lys-D-Ala-D-Ala)-di-trans,octa-cis-undecaprenyl diphosphate = [GlcNAc-(1-&gt;4)-Mur2Ac(oyl-L-Ala-gamma-D-Glu-L-Lys-D-Ala-D-Ala)](n+1)-di-trans,octa-cis-undecaprenyl diphosphate + di-trans,octa-cis-undecaprenyl diphosphate + H(+)</text>
        <dbReference type="Rhea" id="RHEA:23708"/>
        <dbReference type="Rhea" id="RHEA-COMP:9602"/>
        <dbReference type="Rhea" id="RHEA-COMP:9603"/>
        <dbReference type="ChEBI" id="CHEBI:15378"/>
        <dbReference type="ChEBI" id="CHEBI:58405"/>
        <dbReference type="ChEBI" id="CHEBI:60033"/>
        <dbReference type="ChEBI" id="CHEBI:78435"/>
        <dbReference type="EC" id="2.4.99.28"/>
    </reaction>
</comment>
<sequence>MGEEFGLVGTLMILFFFLLIFFRGMSIAGKAPDFLGRILAQGFTLSIGVEAIFNMGVVTGLFPTKGIPLPFLSF</sequence>
<keyword evidence="4 12" id="KW-0812">Transmembrane</keyword>
<organism evidence="13">
    <name type="scientific">mine drainage metagenome</name>
    <dbReference type="NCBI Taxonomy" id="410659"/>
    <lineage>
        <taxon>unclassified sequences</taxon>
        <taxon>metagenomes</taxon>
        <taxon>ecological metagenomes</taxon>
    </lineage>
</organism>
<dbReference type="GO" id="GO:0009252">
    <property type="term" value="P:peptidoglycan biosynthetic process"/>
    <property type="evidence" value="ECO:0007669"/>
    <property type="project" value="UniProtKB-KW"/>
</dbReference>
<dbReference type="GO" id="GO:0032153">
    <property type="term" value="C:cell division site"/>
    <property type="evidence" value="ECO:0007669"/>
    <property type="project" value="TreeGrafter"/>
</dbReference>
<proteinExistence type="predicted"/>
<evidence type="ECO:0000256" key="2">
    <source>
        <dbReference type="ARBA" id="ARBA00022676"/>
    </source>
</evidence>
<evidence type="ECO:0000313" key="13">
    <source>
        <dbReference type="EMBL" id="EQD55682.1"/>
    </source>
</evidence>
<reference evidence="13" key="2">
    <citation type="journal article" date="2014" name="ISME J.">
        <title>Microbial stratification in low pH oxic and suboxic macroscopic growths along an acid mine drainage.</title>
        <authorList>
            <person name="Mendez-Garcia C."/>
            <person name="Mesa V."/>
            <person name="Sprenger R.R."/>
            <person name="Richter M."/>
            <person name="Diez M.S."/>
            <person name="Solano J."/>
            <person name="Bargiela R."/>
            <person name="Golyshina O.V."/>
            <person name="Manteca A."/>
            <person name="Ramos J.L."/>
            <person name="Gallego J.R."/>
            <person name="Llorente I."/>
            <person name="Martins Dos Santos V.A."/>
            <person name="Jensen O.N."/>
            <person name="Pelaez A.I."/>
            <person name="Sanchez J."/>
            <person name="Ferrer M."/>
        </authorList>
    </citation>
    <scope>NUCLEOTIDE SEQUENCE</scope>
</reference>
<protein>
    <recommendedName>
        <fullName evidence="10">peptidoglycan glycosyltransferase</fullName>
        <ecNumber evidence="10">2.4.99.28</ecNumber>
    </recommendedName>
    <alternativeName>
        <fullName evidence="9">Peptidoglycan polymerase</fullName>
    </alternativeName>
</protein>
<dbReference type="Pfam" id="PF01098">
    <property type="entry name" value="FTSW_RODA_SPOVE"/>
    <property type="match status" value="1"/>
</dbReference>
<feature type="non-terminal residue" evidence="13">
    <location>
        <position position="74"/>
    </location>
</feature>
<keyword evidence="3" id="KW-0808">Transferase</keyword>
<dbReference type="EMBL" id="AUZX01008524">
    <property type="protein sequence ID" value="EQD55682.1"/>
    <property type="molecule type" value="Genomic_DNA"/>
</dbReference>
<evidence type="ECO:0000256" key="9">
    <source>
        <dbReference type="ARBA" id="ARBA00032370"/>
    </source>
</evidence>
<keyword evidence="5" id="KW-0133">Cell shape</keyword>
<dbReference type="GO" id="GO:0051301">
    <property type="term" value="P:cell division"/>
    <property type="evidence" value="ECO:0007669"/>
    <property type="project" value="InterPro"/>
</dbReference>
<comment type="caution">
    <text evidence="13">The sequence shown here is derived from an EMBL/GenBank/DDBJ whole genome shotgun (WGS) entry which is preliminary data.</text>
</comment>
<dbReference type="PANTHER" id="PTHR30474">
    <property type="entry name" value="CELL CYCLE PROTEIN"/>
    <property type="match status" value="1"/>
</dbReference>
<evidence type="ECO:0000256" key="10">
    <source>
        <dbReference type="ARBA" id="ARBA00044770"/>
    </source>
</evidence>
<evidence type="ECO:0000256" key="3">
    <source>
        <dbReference type="ARBA" id="ARBA00022679"/>
    </source>
</evidence>
<keyword evidence="2" id="KW-0328">Glycosyltransferase</keyword>
<dbReference type="EC" id="2.4.99.28" evidence="10"/>
<keyword evidence="7 12" id="KW-1133">Transmembrane helix</keyword>
<dbReference type="GO" id="GO:0008955">
    <property type="term" value="F:peptidoglycan glycosyltransferase activity"/>
    <property type="evidence" value="ECO:0007669"/>
    <property type="project" value="UniProtKB-EC"/>
</dbReference>
<dbReference type="PANTHER" id="PTHR30474:SF2">
    <property type="entry name" value="PEPTIDOGLYCAN GLYCOSYLTRANSFERASE FTSW-RELATED"/>
    <property type="match status" value="1"/>
</dbReference>
<dbReference type="InterPro" id="IPR001182">
    <property type="entry name" value="FtsW/RodA"/>
</dbReference>
<evidence type="ECO:0000256" key="6">
    <source>
        <dbReference type="ARBA" id="ARBA00022984"/>
    </source>
</evidence>
<dbReference type="GO" id="GO:0008360">
    <property type="term" value="P:regulation of cell shape"/>
    <property type="evidence" value="ECO:0007669"/>
    <property type="project" value="UniProtKB-KW"/>
</dbReference>
<evidence type="ECO:0000256" key="12">
    <source>
        <dbReference type="SAM" id="Phobius"/>
    </source>
</evidence>
<evidence type="ECO:0000256" key="8">
    <source>
        <dbReference type="ARBA" id="ARBA00023136"/>
    </source>
</evidence>
<evidence type="ECO:0000256" key="5">
    <source>
        <dbReference type="ARBA" id="ARBA00022960"/>
    </source>
</evidence>
<accession>T1AEW9</accession>
<name>T1AEW9_9ZZZZ</name>
<evidence type="ECO:0000256" key="7">
    <source>
        <dbReference type="ARBA" id="ARBA00022989"/>
    </source>
</evidence>
<dbReference type="GO" id="GO:0015648">
    <property type="term" value="F:lipid-linked peptidoglycan transporter activity"/>
    <property type="evidence" value="ECO:0007669"/>
    <property type="project" value="TreeGrafter"/>
</dbReference>
<evidence type="ECO:0000256" key="4">
    <source>
        <dbReference type="ARBA" id="ARBA00022692"/>
    </source>
</evidence>
<gene>
    <name evidence="13" type="ORF">B1A_11853</name>
</gene>
<feature type="transmembrane region" description="Helical" evidence="12">
    <location>
        <begin position="38"/>
        <end position="62"/>
    </location>
</feature>
<feature type="transmembrane region" description="Helical" evidence="12">
    <location>
        <begin position="6"/>
        <end position="26"/>
    </location>
</feature>
<evidence type="ECO:0000256" key="11">
    <source>
        <dbReference type="ARBA" id="ARBA00049902"/>
    </source>
</evidence>
<keyword evidence="6" id="KW-0573">Peptidoglycan synthesis</keyword>
<dbReference type="AlphaFoldDB" id="T1AEW9"/>